<evidence type="ECO:0000313" key="2">
    <source>
        <dbReference type="EMBL" id="GIF17853.1"/>
    </source>
</evidence>
<dbReference type="SUPFAM" id="SSF54427">
    <property type="entry name" value="NTF2-like"/>
    <property type="match status" value="1"/>
</dbReference>
<gene>
    <name evidence="2" type="ORF">Ate02nite_05830</name>
</gene>
<sequence length="111" mass="12221">MQANLLEVFNERDATRRRAAMTRTYASDVRFTDPDEVVVGHEAVDTKAQKILDEAPGFVFTPAGPTRIAGELGYLEWNFGPEGQPPVVRGADIALVANDKITNIYTLLLTD</sequence>
<dbReference type="InterPro" id="IPR032710">
    <property type="entry name" value="NTF2-like_dom_sf"/>
</dbReference>
<proteinExistence type="predicted"/>
<name>A0A919TPD4_9ACTN</name>
<dbReference type="InterPro" id="IPR037401">
    <property type="entry name" value="SnoaL-like"/>
</dbReference>
<dbReference type="EMBL" id="BOMY01000002">
    <property type="protein sequence ID" value="GIF17853.1"/>
    <property type="molecule type" value="Genomic_DNA"/>
</dbReference>
<protein>
    <recommendedName>
        <fullName evidence="1">SnoaL-like domain-containing protein</fullName>
    </recommendedName>
</protein>
<organism evidence="2 3">
    <name type="scientific">Paractinoplanes tereljensis</name>
    <dbReference type="NCBI Taxonomy" id="571912"/>
    <lineage>
        <taxon>Bacteria</taxon>
        <taxon>Bacillati</taxon>
        <taxon>Actinomycetota</taxon>
        <taxon>Actinomycetes</taxon>
        <taxon>Micromonosporales</taxon>
        <taxon>Micromonosporaceae</taxon>
        <taxon>Paractinoplanes</taxon>
    </lineage>
</organism>
<evidence type="ECO:0000313" key="3">
    <source>
        <dbReference type="Proteomes" id="UP000623608"/>
    </source>
</evidence>
<reference evidence="2" key="1">
    <citation type="submission" date="2021-01" db="EMBL/GenBank/DDBJ databases">
        <title>Whole genome shotgun sequence of Actinoplanes tereljensis NBRC 105297.</title>
        <authorList>
            <person name="Komaki H."/>
            <person name="Tamura T."/>
        </authorList>
    </citation>
    <scope>NUCLEOTIDE SEQUENCE</scope>
    <source>
        <strain evidence="2">NBRC 105297</strain>
    </source>
</reference>
<dbReference type="Gene3D" id="3.10.450.50">
    <property type="match status" value="1"/>
</dbReference>
<feature type="domain" description="SnoaL-like" evidence="1">
    <location>
        <begin position="5"/>
        <end position="103"/>
    </location>
</feature>
<dbReference type="Pfam" id="PF12680">
    <property type="entry name" value="SnoaL_2"/>
    <property type="match status" value="1"/>
</dbReference>
<evidence type="ECO:0000259" key="1">
    <source>
        <dbReference type="Pfam" id="PF12680"/>
    </source>
</evidence>
<accession>A0A919TPD4</accession>
<dbReference type="Proteomes" id="UP000623608">
    <property type="component" value="Unassembled WGS sequence"/>
</dbReference>
<comment type="caution">
    <text evidence="2">The sequence shown here is derived from an EMBL/GenBank/DDBJ whole genome shotgun (WGS) entry which is preliminary data.</text>
</comment>
<dbReference type="AlphaFoldDB" id="A0A919TPD4"/>
<keyword evidence="3" id="KW-1185">Reference proteome</keyword>